<feature type="region of interest" description="Disordered" evidence="3">
    <location>
        <begin position="210"/>
        <end position="229"/>
    </location>
</feature>
<dbReference type="EMBL" id="CP098242">
    <property type="protein sequence ID" value="WAW09859.1"/>
    <property type="molecule type" value="Genomic_DNA"/>
</dbReference>
<protein>
    <submittedName>
        <fullName evidence="5">TetR/AcrR family transcriptional regulator</fullName>
    </submittedName>
</protein>
<dbReference type="InterPro" id="IPR041479">
    <property type="entry name" value="TetR_CgmR_C"/>
</dbReference>
<dbReference type="PRINTS" id="PR00455">
    <property type="entry name" value="HTHTETR"/>
</dbReference>
<proteinExistence type="predicted"/>
<dbReference type="Proteomes" id="UP001156215">
    <property type="component" value="Chromosome"/>
</dbReference>
<evidence type="ECO:0000256" key="3">
    <source>
        <dbReference type="SAM" id="MobiDB-lite"/>
    </source>
</evidence>
<feature type="compositionally biased region" description="Basic residues" evidence="3">
    <location>
        <begin position="219"/>
        <end position="229"/>
    </location>
</feature>
<dbReference type="Pfam" id="PF00440">
    <property type="entry name" value="TetR_N"/>
    <property type="match status" value="1"/>
</dbReference>
<dbReference type="RefSeq" id="WP_269308863.1">
    <property type="nucleotide sequence ID" value="NZ_CP098242.1"/>
</dbReference>
<evidence type="ECO:0000256" key="2">
    <source>
        <dbReference type="PROSITE-ProRule" id="PRU00335"/>
    </source>
</evidence>
<evidence type="ECO:0000259" key="4">
    <source>
        <dbReference type="PROSITE" id="PS50977"/>
    </source>
</evidence>
<accession>A0A9E9LW03</accession>
<dbReference type="GO" id="GO:0000976">
    <property type="term" value="F:transcription cis-regulatory region binding"/>
    <property type="evidence" value="ECO:0007669"/>
    <property type="project" value="TreeGrafter"/>
</dbReference>
<dbReference type="InterPro" id="IPR036271">
    <property type="entry name" value="Tet_transcr_reg_TetR-rel_C_sf"/>
</dbReference>
<dbReference type="GO" id="GO:0003700">
    <property type="term" value="F:DNA-binding transcription factor activity"/>
    <property type="evidence" value="ECO:0007669"/>
    <property type="project" value="TreeGrafter"/>
</dbReference>
<reference evidence="5" key="1">
    <citation type="journal article" date="2022" name="Front. Microbiol.">
        <title>New perspectives on an old grouping: The genomic and phenotypic variability of Oxalobacter formigenes and the implications for calcium oxalate stone prevention.</title>
        <authorList>
            <person name="Chmiel J.A."/>
            <person name="Carr C."/>
            <person name="Stuivenberg G.A."/>
            <person name="Venema R."/>
            <person name="Chanyi R.M."/>
            <person name="Al K.F."/>
            <person name="Giguere D."/>
            <person name="Say H."/>
            <person name="Akouris P.P."/>
            <person name="Dominguez Romero S.A."/>
            <person name="Kwong A."/>
            <person name="Tai V."/>
            <person name="Koval S.F."/>
            <person name="Razvi H."/>
            <person name="Bjazevic J."/>
            <person name="Burton J.P."/>
        </authorList>
    </citation>
    <scope>NUCLEOTIDE SEQUENCE</scope>
    <source>
        <strain evidence="5">WoOx3</strain>
    </source>
</reference>
<feature type="DNA-binding region" description="H-T-H motif" evidence="2">
    <location>
        <begin position="45"/>
        <end position="64"/>
    </location>
</feature>
<dbReference type="Pfam" id="PF17937">
    <property type="entry name" value="TetR_C_28"/>
    <property type="match status" value="1"/>
</dbReference>
<dbReference type="InterPro" id="IPR001647">
    <property type="entry name" value="HTH_TetR"/>
</dbReference>
<name>A0A9E9LW03_9BURK</name>
<dbReference type="InterPro" id="IPR050109">
    <property type="entry name" value="HTH-type_TetR-like_transc_reg"/>
</dbReference>
<dbReference type="PANTHER" id="PTHR30055">
    <property type="entry name" value="HTH-TYPE TRANSCRIPTIONAL REGULATOR RUTR"/>
    <property type="match status" value="1"/>
</dbReference>
<evidence type="ECO:0000256" key="1">
    <source>
        <dbReference type="ARBA" id="ARBA00023125"/>
    </source>
</evidence>
<dbReference type="SUPFAM" id="SSF46689">
    <property type="entry name" value="Homeodomain-like"/>
    <property type="match status" value="1"/>
</dbReference>
<dbReference type="KEGG" id="ovb:NB640_11655"/>
<dbReference type="SUPFAM" id="SSF48498">
    <property type="entry name" value="Tetracyclin repressor-like, C-terminal domain"/>
    <property type="match status" value="1"/>
</dbReference>
<dbReference type="InterPro" id="IPR009057">
    <property type="entry name" value="Homeodomain-like_sf"/>
</dbReference>
<dbReference type="PANTHER" id="PTHR30055:SF148">
    <property type="entry name" value="TETR-FAMILY TRANSCRIPTIONAL REGULATOR"/>
    <property type="match status" value="1"/>
</dbReference>
<sequence length="229" mass="25448">MQVETVIKKEPAPGRTRRNDPAALRSRLLDVAGKIAIDKGVASVTLDAVAQGAGVSKGGLLHHFKGKRALLDAMFDRILAWLEKRIAVFAKEDTDAFGRFTRAYLMTVTHVDVGASEENRLFGVLSLAMTTDMGLRSRWQEWIKDQMALYGEMADSPELWIVQYAADGLWLADLTEGMVFAPAFRERMVSRLVEMTRASAYRQENGDGRAVFAGEAKRQNKKGKPKSKT</sequence>
<dbReference type="Gene3D" id="1.10.357.10">
    <property type="entry name" value="Tetracycline Repressor, domain 2"/>
    <property type="match status" value="1"/>
</dbReference>
<evidence type="ECO:0000313" key="6">
    <source>
        <dbReference type="Proteomes" id="UP001156215"/>
    </source>
</evidence>
<dbReference type="PROSITE" id="PS50977">
    <property type="entry name" value="HTH_TETR_2"/>
    <property type="match status" value="1"/>
</dbReference>
<dbReference type="AlphaFoldDB" id="A0A9E9LW03"/>
<evidence type="ECO:0000313" key="5">
    <source>
        <dbReference type="EMBL" id="WAW09859.1"/>
    </source>
</evidence>
<keyword evidence="1 2" id="KW-0238">DNA-binding</keyword>
<organism evidence="5 6">
    <name type="scientific">Oxalobacter vibrioformis</name>
    <dbReference type="NCBI Taxonomy" id="933080"/>
    <lineage>
        <taxon>Bacteria</taxon>
        <taxon>Pseudomonadati</taxon>
        <taxon>Pseudomonadota</taxon>
        <taxon>Betaproteobacteria</taxon>
        <taxon>Burkholderiales</taxon>
        <taxon>Oxalobacteraceae</taxon>
        <taxon>Oxalobacter</taxon>
    </lineage>
</organism>
<keyword evidence="6" id="KW-1185">Reference proteome</keyword>
<feature type="domain" description="HTH tetR-type" evidence="4">
    <location>
        <begin position="22"/>
        <end position="82"/>
    </location>
</feature>
<gene>
    <name evidence="5" type="ORF">NB640_11655</name>
</gene>